<evidence type="ECO:0000313" key="4">
    <source>
        <dbReference type="EMBL" id="KAK4194872.1"/>
    </source>
</evidence>
<feature type="repeat" description="ANK" evidence="3">
    <location>
        <begin position="277"/>
        <end position="309"/>
    </location>
</feature>
<feature type="repeat" description="ANK" evidence="3">
    <location>
        <begin position="456"/>
        <end position="488"/>
    </location>
</feature>
<keyword evidence="2 3" id="KW-0040">ANK repeat</keyword>
<feature type="repeat" description="ANK" evidence="3">
    <location>
        <begin position="244"/>
        <end position="276"/>
    </location>
</feature>
<evidence type="ECO:0000313" key="5">
    <source>
        <dbReference type="Proteomes" id="UP001303160"/>
    </source>
</evidence>
<dbReference type="EMBL" id="MU864035">
    <property type="protein sequence ID" value="KAK4194872.1"/>
    <property type="molecule type" value="Genomic_DNA"/>
</dbReference>
<dbReference type="InterPro" id="IPR036770">
    <property type="entry name" value="Ankyrin_rpt-contain_sf"/>
</dbReference>
<dbReference type="Proteomes" id="UP001303160">
    <property type="component" value="Unassembled WGS sequence"/>
</dbReference>
<feature type="repeat" description="ANK" evidence="3">
    <location>
        <begin position="489"/>
        <end position="521"/>
    </location>
</feature>
<keyword evidence="1" id="KW-0677">Repeat</keyword>
<evidence type="ECO:0000256" key="3">
    <source>
        <dbReference type="PROSITE-ProRule" id="PRU00023"/>
    </source>
</evidence>
<dbReference type="Pfam" id="PF13637">
    <property type="entry name" value="Ank_4"/>
    <property type="match status" value="1"/>
</dbReference>
<feature type="repeat" description="ANK" evidence="3">
    <location>
        <begin position="311"/>
        <end position="335"/>
    </location>
</feature>
<dbReference type="SUPFAM" id="SSF48403">
    <property type="entry name" value="Ankyrin repeat"/>
    <property type="match status" value="2"/>
</dbReference>
<organism evidence="4 5">
    <name type="scientific">Triangularia verruculosa</name>
    <dbReference type="NCBI Taxonomy" id="2587418"/>
    <lineage>
        <taxon>Eukaryota</taxon>
        <taxon>Fungi</taxon>
        <taxon>Dikarya</taxon>
        <taxon>Ascomycota</taxon>
        <taxon>Pezizomycotina</taxon>
        <taxon>Sordariomycetes</taxon>
        <taxon>Sordariomycetidae</taxon>
        <taxon>Sordariales</taxon>
        <taxon>Podosporaceae</taxon>
        <taxon>Triangularia</taxon>
    </lineage>
</organism>
<evidence type="ECO:0000256" key="1">
    <source>
        <dbReference type="ARBA" id="ARBA00022737"/>
    </source>
</evidence>
<dbReference type="Gene3D" id="1.25.40.20">
    <property type="entry name" value="Ankyrin repeat-containing domain"/>
    <property type="match status" value="4"/>
</dbReference>
<accession>A0AAN7AQL3</accession>
<dbReference type="Pfam" id="PF12796">
    <property type="entry name" value="Ank_2"/>
    <property type="match status" value="2"/>
</dbReference>
<protein>
    <submittedName>
        <fullName evidence="4">Ankyrin repeat-containing domain protein</fullName>
    </submittedName>
</protein>
<reference evidence="4" key="2">
    <citation type="submission" date="2023-05" db="EMBL/GenBank/DDBJ databases">
        <authorList>
            <consortium name="Lawrence Berkeley National Laboratory"/>
            <person name="Steindorff A."/>
            <person name="Hensen N."/>
            <person name="Bonometti L."/>
            <person name="Westerberg I."/>
            <person name="Brannstrom I.O."/>
            <person name="Guillou S."/>
            <person name="Cros-Aarteil S."/>
            <person name="Calhoun S."/>
            <person name="Haridas S."/>
            <person name="Kuo A."/>
            <person name="Mondo S."/>
            <person name="Pangilinan J."/>
            <person name="Riley R."/>
            <person name="Labutti K."/>
            <person name="Andreopoulos B."/>
            <person name="Lipzen A."/>
            <person name="Chen C."/>
            <person name="Yanf M."/>
            <person name="Daum C."/>
            <person name="Ng V."/>
            <person name="Clum A."/>
            <person name="Ohm R."/>
            <person name="Martin F."/>
            <person name="Silar P."/>
            <person name="Natvig D."/>
            <person name="Lalanne C."/>
            <person name="Gautier V."/>
            <person name="Ament-Velasquez S.L."/>
            <person name="Kruys A."/>
            <person name="Hutchinson M.I."/>
            <person name="Powell A.J."/>
            <person name="Barry K."/>
            <person name="Miller A.N."/>
            <person name="Grigoriev I.V."/>
            <person name="Debuchy R."/>
            <person name="Gladieux P."/>
            <person name="Thoren M.H."/>
            <person name="Johannesson H."/>
        </authorList>
    </citation>
    <scope>NUCLEOTIDE SEQUENCE</scope>
    <source>
        <strain evidence="4">CBS 315.58</strain>
    </source>
</reference>
<proteinExistence type="predicted"/>
<dbReference type="PANTHER" id="PTHR24171">
    <property type="entry name" value="ANKYRIN REPEAT DOMAIN-CONTAINING PROTEIN 39-RELATED"/>
    <property type="match status" value="1"/>
</dbReference>
<gene>
    <name evidence="4" type="ORF">QBC40DRAFT_301689</name>
</gene>
<sequence length="547" mass="60147">MPANDNTYTRLIILYQARAEKLRFEDRLSDACMIFTRLIRAFSDSVGHLAVPTLQARSSMENFATQMVEAAQAVSQLDEHRPQEPRQPFRLHAATARGLIGQVLDALVAGIGVNTFNAEGEKPIKIAIKHGHSDILRLLLFYGAEVDRSVLSFAIDERGNGRYLNGAEVVRILLLNLKSRTSVLLEACEKGYGMVELLVDMGLETECQDSAGLKPLHLAAMQGHVEVVRILLTRKAKVHASSKEGQKAIHLASKNGHEEVIRLLLDFGADVGDRDEKKRTPLHYAASNGHLGAVKLLVAAGANPNAAEDEKFLTPLHMAAIENHGEVIQWLLSSGGANPDARASYLRPDGRNVEENFTALHIAALIHHLDAVRTLCQTGPKMLHARDKWGQTPLIIASREDQSQTLAHFMLEHGADALAQEDSGRTSLEYAAWSGFEVTTELLIQNNAPLDNVDGFGRMALHYAAMRNHQNVAEILINKGVSLNATDKDGWTPLHYAFSAGSAEVASLLVGRGADTECKDRLDHVPEFYSTDRLEVNFWTRALPPPY</sequence>
<comment type="caution">
    <text evidence="4">The sequence shown here is derived from an EMBL/GenBank/DDBJ whole genome shotgun (WGS) entry which is preliminary data.</text>
</comment>
<feature type="repeat" description="ANK" evidence="3">
    <location>
        <begin position="119"/>
        <end position="147"/>
    </location>
</feature>
<feature type="repeat" description="ANK" evidence="3">
    <location>
        <begin position="211"/>
        <end position="243"/>
    </location>
</feature>
<dbReference type="PROSITE" id="PS50297">
    <property type="entry name" value="ANK_REP_REGION"/>
    <property type="match status" value="8"/>
</dbReference>
<evidence type="ECO:0000256" key="2">
    <source>
        <dbReference type="ARBA" id="ARBA00023043"/>
    </source>
</evidence>
<dbReference type="PROSITE" id="PS50088">
    <property type="entry name" value="ANK_REPEAT"/>
    <property type="match status" value="8"/>
</dbReference>
<keyword evidence="5" id="KW-1185">Reference proteome</keyword>
<reference evidence="4" key="1">
    <citation type="journal article" date="2023" name="Mol. Phylogenet. Evol.">
        <title>Genome-scale phylogeny and comparative genomics of the fungal order Sordariales.</title>
        <authorList>
            <person name="Hensen N."/>
            <person name="Bonometti L."/>
            <person name="Westerberg I."/>
            <person name="Brannstrom I.O."/>
            <person name="Guillou S."/>
            <person name="Cros-Aarteil S."/>
            <person name="Calhoun S."/>
            <person name="Haridas S."/>
            <person name="Kuo A."/>
            <person name="Mondo S."/>
            <person name="Pangilinan J."/>
            <person name="Riley R."/>
            <person name="LaButti K."/>
            <person name="Andreopoulos B."/>
            <person name="Lipzen A."/>
            <person name="Chen C."/>
            <person name="Yan M."/>
            <person name="Daum C."/>
            <person name="Ng V."/>
            <person name="Clum A."/>
            <person name="Steindorff A."/>
            <person name="Ohm R.A."/>
            <person name="Martin F."/>
            <person name="Silar P."/>
            <person name="Natvig D.O."/>
            <person name="Lalanne C."/>
            <person name="Gautier V."/>
            <person name="Ament-Velasquez S.L."/>
            <person name="Kruys A."/>
            <person name="Hutchinson M.I."/>
            <person name="Powell A.J."/>
            <person name="Barry K."/>
            <person name="Miller A.N."/>
            <person name="Grigoriev I.V."/>
            <person name="Debuchy R."/>
            <person name="Gladieux P."/>
            <person name="Hiltunen Thoren M."/>
            <person name="Johannesson H."/>
        </authorList>
    </citation>
    <scope>NUCLEOTIDE SEQUENCE</scope>
    <source>
        <strain evidence="4">CBS 315.58</strain>
    </source>
</reference>
<dbReference type="PRINTS" id="PR01415">
    <property type="entry name" value="ANKYRIN"/>
</dbReference>
<dbReference type="InterPro" id="IPR002110">
    <property type="entry name" value="Ankyrin_rpt"/>
</dbReference>
<dbReference type="PANTHER" id="PTHR24171:SF10">
    <property type="entry name" value="ANKYRIN REPEAT DOMAIN-CONTAINING PROTEIN 29-LIKE"/>
    <property type="match status" value="1"/>
</dbReference>
<dbReference type="SMART" id="SM00248">
    <property type="entry name" value="ANK"/>
    <property type="match status" value="11"/>
</dbReference>
<feature type="repeat" description="ANK" evidence="3">
    <location>
        <begin position="389"/>
        <end position="422"/>
    </location>
</feature>
<dbReference type="AlphaFoldDB" id="A0AAN7AQL3"/>
<name>A0AAN7AQL3_9PEZI</name>
<dbReference type="Pfam" id="PF00023">
    <property type="entry name" value="Ank"/>
    <property type="match status" value="1"/>
</dbReference>